<reference evidence="2" key="1">
    <citation type="submission" date="2019-04" db="EMBL/GenBank/DDBJ databases">
        <title>Genome sequence of Pseudomonas putida 1290, an auxin catabolizing strain.</title>
        <authorList>
            <person name="Laird T.S."/>
            <person name="Leveau J.H.J."/>
        </authorList>
    </citation>
    <scope>NUCLEOTIDE SEQUENCE [LARGE SCALE GENOMIC DNA]</scope>
    <source>
        <strain evidence="2">1290</strain>
    </source>
</reference>
<name>A0A4D6XCA8_PSEPU</name>
<dbReference type="OrthoDB" id="6910267at2"/>
<sequence length="101" mass="11061">MHANDPMGLLTFNQRLSALSPQPPMPMLTVAPGARLKRVSTEASNLLECARYLDYTGVMLADRKRIGAAQHISAMVKVLLNEIERVAQPSQHLGLLTNRPG</sequence>
<protein>
    <recommendedName>
        <fullName evidence="3">DUF3077 domain-containing protein</fullName>
    </recommendedName>
</protein>
<dbReference type="AlphaFoldDB" id="A0A4D6XCA8"/>
<organism evidence="1 2">
    <name type="scientific">Pseudomonas putida</name>
    <name type="common">Arthrobacter siderocapsulatus</name>
    <dbReference type="NCBI Taxonomy" id="303"/>
    <lineage>
        <taxon>Bacteria</taxon>
        <taxon>Pseudomonadati</taxon>
        <taxon>Pseudomonadota</taxon>
        <taxon>Gammaproteobacteria</taxon>
        <taxon>Pseudomonadales</taxon>
        <taxon>Pseudomonadaceae</taxon>
        <taxon>Pseudomonas</taxon>
    </lineage>
</organism>
<accession>A0A4D6XCA8</accession>
<dbReference type="RefSeq" id="WP_136915470.1">
    <property type="nucleotide sequence ID" value="NZ_CP039371.1"/>
</dbReference>
<evidence type="ECO:0000313" key="1">
    <source>
        <dbReference type="EMBL" id="QCI13333.1"/>
    </source>
</evidence>
<gene>
    <name evidence="1" type="ORF">E6B08_19045</name>
</gene>
<dbReference type="Proteomes" id="UP000298551">
    <property type="component" value="Chromosome"/>
</dbReference>
<evidence type="ECO:0000313" key="2">
    <source>
        <dbReference type="Proteomes" id="UP000298551"/>
    </source>
</evidence>
<proteinExistence type="predicted"/>
<dbReference type="EMBL" id="CP039371">
    <property type="protein sequence ID" value="QCI13333.1"/>
    <property type="molecule type" value="Genomic_DNA"/>
</dbReference>
<evidence type="ECO:0008006" key="3">
    <source>
        <dbReference type="Google" id="ProtNLM"/>
    </source>
</evidence>